<dbReference type="Pfam" id="PF07883">
    <property type="entry name" value="Cupin_2"/>
    <property type="match status" value="1"/>
</dbReference>
<name>A0ABZ1MZL3_STREF</name>
<dbReference type="PANTHER" id="PTHR36156:SF2">
    <property type="entry name" value="CUPIN TYPE-2 DOMAIN-CONTAINING PROTEIN"/>
    <property type="match status" value="1"/>
</dbReference>
<proteinExistence type="predicted"/>
<dbReference type="EMBL" id="CP108341">
    <property type="protein sequence ID" value="WTW32544.1"/>
    <property type="molecule type" value="Genomic_DNA"/>
</dbReference>
<dbReference type="InterPro" id="IPR011051">
    <property type="entry name" value="RmlC_Cupin_sf"/>
</dbReference>
<reference evidence="2 3" key="1">
    <citation type="submission" date="2022-10" db="EMBL/GenBank/DDBJ databases">
        <title>The complete genomes of actinobacterial strains from the NBC collection.</title>
        <authorList>
            <person name="Joergensen T.S."/>
            <person name="Alvarez Arevalo M."/>
            <person name="Sterndorff E.B."/>
            <person name="Faurdal D."/>
            <person name="Vuksanovic O."/>
            <person name="Mourched A.-S."/>
            <person name="Charusanti P."/>
            <person name="Shaw S."/>
            <person name="Blin K."/>
            <person name="Weber T."/>
        </authorList>
    </citation>
    <scope>NUCLEOTIDE SEQUENCE [LARGE SCALE GENOMIC DNA]</scope>
    <source>
        <strain evidence="2 3">NBC_00017</strain>
    </source>
</reference>
<dbReference type="InterPro" id="IPR014710">
    <property type="entry name" value="RmlC-like_jellyroll"/>
</dbReference>
<dbReference type="InterPro" id="IPR047142">
    <property type="entry name" value="OryJ/VirC-like"/>
</dbReference>
<evidence type="ECO:0000313" key="3">
    <source>
        <dbReference type="Proteomes" id="UP001621512"/>
    </source>
</evidence>
<sequence>MHATTTVDYGIVLTGEIVLELDDGHRTPLSAGDIVIQNGTRHAWRNRSGRAATMVFVLIGAEHDD</sequence>
<accession>A0ABZ1MZL3</accession>
<dbReference type="PANTHER" id="PTHR36156">
    <property type="entry name" value="SLR2101 PROTEIN"/>
    <property type="match status" value="1"/>
</dbReference>
<dbReference type="Proteomes" id="UP001621512">
    <property type="component" value="Chromosome"/>
</dbReference>
<evidence type="ECO:0000259" key="1">
    <source>
        <dbReference type="Pfam" id="PF07883"/>
    </source>
</evidence>
<dbReference type="CDD" id="cd02231">
    <property type="entry name" value="cupin_BLL6423-like"/>
    <property type="match status" value="1"/>
</dbReference>
<protein>
    <submittedName>
        <fullName evidence="2">Cupin domain-containing protein</fullName>
    </submittedName>
</protein>
<gene>
    <name evidence="2" type="ORF">OHU35_39870</name>
</gene>
<dbReference type="InterPro" id="IPR013096">
    <property type="entry name" value="Cupin_2"/>
</dbReference>
<organism evidence="2 3">
    <name type="scientific">Streptomyces purpurascens</name>
    <dbReference type="NCBI Taxonomy" id="1924"/>
    <lineage>
        <taxon>Bacteria</taxon>
        <taxon>Bacillati</taxon>
        <taxon>Actinomycetota</taxon>
        <taxon>Actinomycetes</taxon>
        <taxon>Kitasatosporales</taxon>
        <taxon>Streptomycetaceae</taxon>
        <taxon>Streptomyces</taxon>
    </lineage>
</organism>
<dbReference type="Gene3D" id="2.60.120.10">
    <property type="entry name" value="Jelly Rolls"/>
    <property type="match status" value="1"/>
</dbReference>
<evidence type="ECO:0000313" key="2">
    <source>
        <dbReference type="EMBL" id="WTW32544.1"/>
    </source>
</evidence>
<dbReference type="SUPFAM" id="SSF51182">
    <property type="entry name" value="RmlC-like cupins"/>
    <property type="match status" value="1"/>
</dbReference>
<feature type="domain" description="Cupin type-2" evidence="1">
    <location>
        <begin position="5"/>
        <end position="57"/>
    </location>
</feature>
<keyword evidence="3" id="KW-1185">Reference proteome</keyword>